<comment type="similarity">
    <text evidence="3">Belongs to the glycosyl hydrolase 130 family.</text>
</comment>
<dbReference type="Proteomes" id="UP000763641">
    <property type="component" value="Unassembled WGS sequence"/>
</dbReference>
<reference evidence="4 5" key="1">
    <citation type="submission" date="2020-12" db="EMBL/GenBank/DDBJ databases">
        <title>Sphingomonas sp.</title>
        <authorList>
            <person name="Kim M.K."/>
        </authorList>
    </citation>
    <scope>NUCLEOTIDE SEQUENCE [LARGE SCALE GENOMIC DNA]</scope>
    <source>
        <strain evidence="4 5">BT552</strain>
    </source>
</reference>
<name>A0ABS2D7W0_9SPHN</name>
<dbReference type="PANTHER" id="PTHR34106">
    <property type="entry name" value="GLYCOSIDASE"/>
    <property type="match status" value="1"/>
</dbReference>
<evidence type="ECO:0000313" key="5">
    <source>
        <dbReference type="Proteomes" id="UP000763641"/>
    </source>
</evidence>
<keyword evidence="2" id="KW-0808">Transferase</keyword>
<gene>
    <name evidence="4" type="ORF">ILT43_11540</name>
</gene>
<evidence type="ECO:0000256" key="3">
    <source>
        <dbReference type="ARBA" id="ARBA00024356"/>
    </source>
</evidence>
<dbReference type="InterPro" id="IPR023296">
    <property type="entry name" value="Glyco_hydro_beta-prop_sf"/>
</dbReference>
<evidence type="ECO:0000313" key="4">
    <source>
        <dbReference type="EMBL" id="MBM6577010.1"/>
    </source>
</evidence>
<dbReference type="EMBL" id="JAFEMC010000003">
    <property type="protein sequence ID" value="MBM6577010.1"/>
    <property type="molecule type" value="Genomic_DNA"/>
</dbReference>
<keyword evidence="4" id="KW-0378">Hydrolase</keyword>
<dbReference type="CDD" id="cd18613">
    <property type="entry name" value="GH130"/>
    <property type="match status" value="1"/>
</dbReference>
<dbReference type="SUPFAM" id="SSF75005">
    <property type="entry name" value="Arabinanase/levansucrase/invertase"/>
    <property type="match status" value="1"/>
</dbReference>
<keyword evidence="5" id="KW-1185">Reference proteome</keyword>
<dbReference type="GO" id="GO:0016787">
    <property type="term" value="F:hydrolase activity"/>
    <property type="evidence" value="ECO:0007669"/>
    <property type="project" value="UniProtKB-KW"/>
</dbReference>
<dbReference type="PANTHER" id="PTHR34106:SF4">
    <property type="entry name" value="BLL5143 PROTEIN"/>
    <property type="match status" value="1"/>
</dbReference>
<organism evidence="4 5">
    <name type="scientific">Sphingomonas longa</name>
    <dbReference type="NCBI Taxonomy" id="2778730"/>
    <lineage>
        <taxon>Bacteria</taxon>
        <taxon>Pseudomonadati</taxon>
        <taxon>Pseudomonadota</taxon>
        <taxon>Alphaproteobacteria</taxon>
        <taxon>Sphingomonadales</taxon>
        <taxon>Sphingomonadaceae</taxon>
        <taxon>Sphingomonas</taxon>
    </lineage>
</organism>
<evidence type="ECO:0000256" key="1">
    <source>
        <dbReference type="ARBA" id="ARBA00022676"/>
    </source>
</evidence>
<comment type="caution">
    <text evidence="4">The sequence shown here is derived from an EMBL/GenBank/DDBJ whole genome shotgun (WGS) entry which is preliminary data.</text>
</comment>
<accession>A0ABS2D7W0</accession>
<protein>
    <submittedName>
        <fullName evidence="4">Glycoside hydrolase family 130 protein</fullName>
    </submittedName>
</protein>
<dbReference type="Pfam" id="PF04041">
    <property type="entry name" value="Glyco_hydro_130"/>
    <property type="match status" value="1"/>
</dbReference>
<dbReference type="InterPro" id="IPR007184">
    <property type="entry name" value="Mannoside_phosphorylase"/>
</dbReference>
<dbReference type="Gene3D" id="2.115.10.20">
    <property type="entry name" value="Glycosyl hydrolase domain, family 43"/>
    <property type="match status" value="1"/>
</dbReference>
<evidence type="ECO:0000256" key="2">
    <source>
        <dbReference type="ARBA" id="ARBA00022679"/>
    </source>
</evidence>
<proteinExistence type="inferred from homology"/>
<keyword evidence="1" id="KW-0328">Glycosyltransferase</keyword>
<sequence length="483" mass="52829">MPAGDRCQGSQGHPGCADLGRGVRRQCALAGRDRRGRHRHRYQRHRTEGCERQVSESLITVLPVVLRPDPGRTVIRPFLPSDPPGFETPGHPRAERIARRVLELDEAELREELDRVRLSLDERHRDVPALLLRRFAEMANQLPGAAHATEAHRMLIGAYFSAEYSFESAALFNPSIVEHPDLSGTEDGATRFILSLRGIGEGHLSSVTFRTGTWAADGSVAVDPPSPTSVAPIVAPSGTDDVFELDCGGSREPSETVLFPVVPSQSRGIEDLRLTPLTMPDGHSTYVGTFTAVGDRGVQQQMLQTDDFATFRMRPVTGDLAAAKGMALFPRQIGGRHFAIGRQDNENLWLFASDDLFAWTGGQKLIEPRYPWEFVQMGNCGSPLEIEEGWLLLTHGVGVVRNYCMGAALLDKDDPSKVLGRTPLPILEPGPQDRDGYVPNVVYSCGALVRGRTMLLPYGIADDYTGFGTVSIDALLDAMESPA</sequence>